<reference evidence="1" key="1">
    <citation type="journal article" date="2021" name="bioRxiv">
        <title>Whole Genome Assembly and Annotation of Northern Wild Rice, Zizania palustris L., Supports a Whole Genome Duplication in the Zizania Genus.</title>
        <authorList>
            <person name="Haas M."/>
            <person name="Kono T."/>
            <person name="Macchietto M."/>
            <person name="Millas R."/>
            <person name="McGilp L."/>
            <person name="Shao M."/>
            <person name="Duquette J."/>
            <person name="Hirsch C.N."/>
            <person name="Kimball J."/>
        </authorList>
    </citation>
    <scope>NUCLEOTIDE SEQUENCE</scope>
    <source>
        <tissue evidence="1">Fresh leaf tissue</tissue>
    </source>
</reference>
<evidence type="ECO:0000313" key="2">
    <source>
        <dbReference type="Proteomes" id="UP000729402"/>
    </source>
</evidence>
<evidence type="ECO:0000313" key="1">
    <source>
        <dbReference type="EMBL" id="KAG8100135.1"/>
    </source>
</evidence>
<dbReference type="AlphaFoldDB" id="A0A8J6C2W3"/>
<gene>
    <name evidence="1" type="ORF">GUJ93_ZPchr0013g35044</name>
</gene>
<dbReference type="Proteomes" id="UP000729402">
    <property type="component" value="Unassembled WGS sequence"/>
</dbReference>
<keyword evidence="2" id="KW-1185">Reference proteome</keyword>
<protein>
    <submittedName>
        <fullName evidence="1">Uncharacterized protein</fullName>
    </submittedName>
</protein>
<proteinExistence type="predicted"/>
<name>A0A8J6C2W3_ZIZPA</name>
<accession>A0A8J6C2W3</accession>
<reference evidence="1" key="2">
    <citation type="submission" date="2021-02" db="EMBL/GenBank/DDBJ databases">
        <authorList>
            <person name="Kimball J.A."/>
            <person name="Haas M.W."/>
            <person name="Macchietto M."/>
            <person name="Kono T."/>
            <person name="Duquette J."/>
            <person name="Shao M."/>
        </authorList>
    </citation>
    <scope>NUCLEOTIDE SEQUENCE</scope>
    <source>
        <tissue evidence="1">Fresh leaf tissue</tissue>
    </source>
</reference>
<sequence length="88" mass="9715">MAHLTGWTTVAKCRGLGLLSSLPDCRLELCCLELLPPTPDCRQHVLLPVCCLDSVPPCYRLDSVPPGRFRRSLVEAMADSRCCHCFGL</sequence>
<organism evidence="1 2">
    <name type="scientific">Zizania palustris</name>
    <name type="common">Northern wild rice</name>
    <dbReference type="NCBI Taxonomy" id="103762"/>
    <lineage>
        <taxon>Eukaryota</taxon>
        <taxon>Viridiplantae</taxon>
        <taxon>Streptophyta</taxon>
        <taxon>Embryophyta</taxon>
        <taxon>Tracheophyta</taxon>
        <taxon>Spermatophyta</taxon>
        <taxon>Magnoliopsida</taxon>
        <taxon>Liliopsida</taxon>
        <taxon>Poales</taxon>
        <taxon>Poaceae</taxon>
        <taxon>BOP clade</taxon>
        <taxon>Oryzoideae</taxon>
        <taxon>Oryzeae</taxon>
        <taxon>Zizaniinae</taxon>
        <taxon>Zizania</taxon>
    </lineage>
</organism>
<dbReference type="EMBL" id="JAAALK010000079">
    <property type="protein sequence ID" value="KAG8100135.1"/>
    <property type="molecule type" value="Genomic_DNA"/>
</dbReference>
<comment type="caution">
    <text evidence="1">The sequence shown here is derived from an EMBL/GenBank/DDBJ whole genome shotgun (WGS) entry which is preliminary data.</text>
</comment>